<feature type="domain" description="Aminotransferase class V" evidence="11">
    <location>
        <begin position="6"/>
        <end position="353"/>
    </location>
</feature>
<evidence type="ECO:0000256" key="1">
    <source>
        <dbReference type="ARBA" id="ARBA00001933"/>
    </source>
</evidence>
<evidence type="ECO:0000256" key="8">
    <source>
        <dbReference type="ARBA" id="ARBA00023004"/>
    </source>
</evidence>
<evidence type="ECO:0000256" key="5">
    <source>
        <dbReference type="ARBA" id="ARBA00022679"/>
    </source>
</evidence>
<dbReference type="PANTHER" id="PTHR11601">
    <property type="entry name" value="CYSTEINE DESULFURYLASE FAMILY MEMBER"/>
    <property type="match status" value="1"/>
</dbReference>
<evidence type="ECO:0000256" key="3">
    <source>
        <dbReference type="ARBA" id="ARBA00006490"/>
    </source>
</evidence>
<dbReference type="KEGG" id="snay:FZC37_01255"/>
<dbReference type="Gene3D" id="3.90.1150.10">
    <property type="entry name" value="Aspartate Aminotransferase, domain 1"/>
    <property type="match status" value="1"/>
</dbReference>
<evidence type="ECO:0000256" key="10">
    <source>
        <dbReference type="ARBA" id="ARBA00050776"/>
    </source>
</evidence>
<reference evidence="12 13" key="1">
    <citation type="submission" date="2019-08" db="EMBL/GenBank/DDBJ databases">
        <title>Highly reduced genomes of protist endosymbionts show evolutionary convergence.</title>
        <authorList>
            <person name="George E."/>
            <person name="Husnik F."/>
            <person name="Tashyreva D."/>
            <person name="Prokopchuk G."/>
            <person name="Horak A."/>
            <person name="Kwong W.K."/>
            <person name="Lukes J."/>
            <person name="Keeling P.J."/>
        </authorList>
    </citation>
    <scope>NUCLEOTIDE SEQUENCE [LARGE SCALE GENOMIC DNA]</scope>
    <source>
        <strain evidence="12">1621</strain>
    </source>
</reference>
<evidence type="ECO:0000256" key="2">
    <source>
        <dbReference type="ARBA" id="ARBA00003120"/>
    </source>
</evidence>
<dbReference type="EMBL" id="CP043312">
    <property type="protein sequence ID" value="QEK39564.1"/>
    <property type="molecule type" value="Genomic_DNA"/>
</dbReference>
<dbReference type="GO" id="GO:0046872">
    <property type="term" value="F:metal ion binding"/>
    <property type="evidence" value="ECO:0007669"/>
    <property type="project" value="UniProtKB-KW"/>
</dbReference>
<keyword evidence="7" id="KW-0663">Pyridoxal phosphate</keyword>
<evidence type="ECO:0000256" key="4">
    <source>
        <dbReference type="ARBA" id="ARBA00013558"/>
    </source>
</evidence>
<dbReference type="Gene3D" id="3.40.640.10">
    <property type="entry name" value="Type I PLP-dependent aspartate aminotransferase-like (Major domain)"/>
    <property type="match status" value="1"/>
</dbReference>
<evidence type="ECO:0000313" key="12">
    <source>
        <dbReference type="EMBL" id="QEK39564.1"/>
    </source>
</evidence>
<dbReference type="Gene3D" id="1.10.260.50">
    <property type="match status" value="1"/>
</dbReference>
<dbReference type="InterPro" id="IPR015421">
    <property type="entry name" value="PyrdxlP-dep_Trfase_major"/>
</dbReference>
<dbReference type="InterPro" id="IPR015424">
    <property type="entry name" value="PyrdxlP-dep_Trfase"/>
</dbReference>
<dbReference type="PANTHER" id="PTHR11601:SF34">
    <property type="entry name" value="CYSTEINE DESULFURASE"/>
    <property type="match status" value="1"/>
</dbReference>
<comment type="function">
    <text evidence="2">Catalyzes the removal of elemental sulfur atoms from cysteine to produce alanine. Seems to participate in the biosynthesis of the nitrogenase metalloclusters by providing the inorganic sulfur required for the Fe-S core formation.</text>
</comment>
<dbReference type="PIRSF" id="PIRSF005572">
    <property type="entry name" value="NifS"/>
    <property type="match status" value="1"/>
</dbReference>
<dbReference type="SUPFAM" id="SSF53383">
    <property type="entry name" value="PLP-dependent transferases"/>
    <property type="match status" value="1"/>
</dbReference>
<keyword evidence="8" id="KW-0408">Iron</keyword>
<dbReference type="Proteomes" id="UP000323844">
    <property type="component" value="Chromosome"/>
</dbReference>
<gene>
    <name evidence="12" type="ORF">FZC37_01255</name>
</gene>
<name>A0A5C0UL32_9RICK</name>
<dbReference type="AlphaFoldDB" id="A0A5C0UL32"/>
<keyword evidence="6" id="KW-0479">Metal-binding</keyword>
<organism evidence="12 13">
    <name type="scientific">Candidatus Sneabacter namystus</name>
    <dbReference type="NCBI Taxonomy" id="2601646"/>
    <lineage>
        <taxon>Bacteria</taxon>
        <taxon>Pseudomonadati</taxon>
        <taxon>Pseudomonadota</taxon>
        <taxon>Alphaproteobacteria</taxon>
        <taxon>Rickettsiales</taxon>
        <taxon>Rickettsiaceae</taxon>
        <taxon>Rickettsieae</taxon>
        <taxon>Candidatus Sneabacter</taxon>
    </lineage>
</organism>
<comment type="similarity">
    <text evidence="3">Belongs to the class-V pyridoxal-phosphate-dependent aminotransferase family. NifS/IscS subfamily.</text>
</comment>
<evidence type="ECO:0000256" key="6">
    <source>
        <dbReference type="ARBA" id="ARBA00022723"/>
    </source>
</evidence>
<dbReference type="InterPro" id="IPR015422">
    <property type="entry name" value="PyrdxlP-dep_Trfase_small"/>
</dbReference>
<dbReference type="InterPro" id="IPR016454">
    <property type="entry name" value="Cysteine_dSase"/>
</dbReference>
<dbReference type="GO" id="GO:0051536">
    <property type="term" value="F:iron-sulfur cluster binding"/>
    <property type="evidence" value="ECO:0007669"/>
    <property type="project" value="UniProtKB-KW"/>
</dbReference>
<evidence type="ECO:0000313" key="13">
    <source>
        <dbReference type="Proteomes" id="UP000323844"/>
    </source>
</evidence>
<evidence type="ECO:0000256" key="7">
    <source>
        <dbReference type="ARBA" id="ARBA00022898"/>
    </source>
</evidence>
<comment type="catalytic activity">
    <reaction evidence="10">
        <text>(sulfur carrier)-H + L-cysteine = (sulfur carrier)-SH + L-alanine</text>
        <dbReference type="Rhea" id="RHEA:43892"/>
        <dbReference type="Rhea" id="RHEA-COMP:14737"/>
        <dbReference type="Rhea" id="RHEA-COMP:14739"/>
        <dbReference type="ChEBI" id="CHEBI:29917"/>
        <dbReference type="ChEBI" id="CHEBI:35235"/>
        <dbReference type="ChEBI" id="CHEBI:57972"/>
        <dbReference type="ChEBI" id="CHEBI:64428"/>
        <dbReference type="EC" id="2.8.1.7"/>
    </reaction>
</comment>
<keyword evidence="13" id="KW-1185">Reference proteome</keyword>
<dbReference type="RefSeq" id="WP_148951925.1">
    <property type="nucleotide sequence ID" value="NZ_CP043312.1"/>
</dbReference>
<accession>A0A5C0UL32</accession>
<dbReference type="OrthoDB" id="9808002at2"/>
<dbReference type="GO" id="GO:0031071">
    <property type="term" value="F:cysteine desulfurase activity"/>
    <property type="evidence" value="ECO:0007669"/>
    <property type="project" value="UniProtKB-EC"/>
</dbReference>
<dbReference type="InterPro" id="IPR000192">
    <property type="entry name" value="Aminotrans_V_dom"/>
</dbReference>
<keyword evidence="5" id="KW-0808">Transferase</keyword>
<protein>
    <recommendedName>
        <fullName evidence="4">Cysteine desulfurase</fullName>
    </recommendedName>
</protein>
<proteinExistence type="inferred from homology"/>
<evidence type="ECO:0000259" key="11">
    <source>
        <dbReference type="Pfam" id="PF00266"/>
    </source>
</evidence>
<comment type="cofactor">
    <cofactor evidence="1">
        <name>pyridoxal 5'-phosphate</name>
        <dbReference type="ChEBI" id="CHEBI:597326"/>
    </cofactor>
</comment>
<sequence>MKKKVIYLDYNSTSPCIDWYDSMKEIMLFPLNPSSIHYFGRFAKGVLENARREILQTLGLNIREYSLVFTSSGTEANNIAVNSCSNAYALATDHASTLRCIEDTSRIIPVTCKGIVDLDLLKILLKGRGDKPLVCVSLANSETGVVQPIRDIVSVAKSHDALVHVDCVQCVGKLNVQFSDLDCDSMSISSHKIGGMAGIGALIFRKNFSIKTYTKGGGQEFGIRSGTESVLHAAIFSQALSKAVNNVRNYMQHVSKLRDIMENLISQVCENVKFWCQDMERLPNTSCIMMPYVDAKIQVMRFDMLGFAVSMGSACSSGSMTYSHVLKAMQLSEDEIRSSIRVSLGYDTTEEHIVEFVKAWEVVYNQRG</sequence>
<evidence type="ECO:0000256" key="9">
    <source>
        <dbReference type="ARBA" id="ARBA00023014"/>
    </source>
</evidence>
<dbReference type="Pfam" id="PF00266">
    <property type="entry name" value="Aminotran_5"/>
    <property type="match status" value="1"/>
</dbReference>
<keyword evidence="9" id="KW-0411">Iron-sulfur</keyword>